<evidence type="ECO:0000313" key="1">
    <source>
        <dbReference type="EMBL" id="JAD16141.1"/>
    </source>
</evidence>
<sequence length="115" mass="12228">MRQHCARGSFARTRREQPKCVKLSGGKSIRIVAAFAPWTMTSFESSPASIGRHAVLLADEMRTCGEVKVLHSTSTCAERGAGRIAQPDLKARSTGAMASVRAEVGLRMGGAVQLG</sequence>
<proteinExistence type="predicted"/>
<reference evidence="1" key="1">
    <citation type="submission" date="2014-09" db="EMBL/GenBank/DDBJ databases">
        <authorList>
            <person name="Magalhaes I.L.F."/>
            <person name="Oliveira U."/>
            <person name="Santos F.R."/>
            <person name="Vidigal T.H.D.A."/>
            <person name="Brescovit A.D."/>
            <person name="Santos A.J."/>
        </authorList>
    </citation>
    <scope>NUCLEOTIDE SEQUENCE</scope>
    <source>
        <tissue evidence="1">Shoot tissue taken approximately 20 cm above the soil surface</tissue>
    </source>
</reference>
<reference evidence="1" key="2">
    <citation type="journal article" date="2015" name="Data Brief">
        <title>Shoot transcriptome of the giant reed, Arundo donax.</title>
        <authorList>
            <person name="Barrero R.A."/>
            <person name="Guerrero F.D."/>
            <person name="Moolhuijzen P."/>
            <person name="Goolsby J.A."/>
            <person name="Tidwell J."/>
            <person name="Bellgard S.E."/>
            <person name="Bellgard M.I."/>
        </authorList>
    </citation>
    <scope>NUCLEOTIDE SEQUENCE</scope>
    <source>
        <tissue evidence="1">Shoot tissue taken approximately 20 cm above the soil surface</tissue>
    </source>
</reference>
<protein>
    <submittedName>
        <fullName evidence="1">Uncharacterized protein</fullName>
    </submittedName>
</protein>
<organism evidence="1">
    <name type="scientific">Arundo donax</name>
    <name type="common">Giant reed</name>
    <name type="synonym">Donax arundinaceus</name>
    <dbReference type="NCBI Taxonomy" id="35708"/>
    <lineage>
        <taxon>Eukaryota</taxon>
        <taxon>Viridiplantae</taxon>
        <taxon>Streptophyta</taxon>
        <taxon>Embryophyta</taxon>
        <taxon>Tracheophyta</taxon>
        <taxon>Spermatophyta</taxon>
        <taxon>Magnoliopsida</taxon>
        <taxon>Liliopsida</taxon>
        <taxon>Poales</taxon>
        <taxon>Poaceae</taxon>
        <taxon>PACMAD clade</taxon>
        <taxon>Arundinoideae</taxon>
        <taxon>Arundineae</taxon>
        <taxon>Arundo</taxon>
    </lineage>
</organism>
<dbReference type="EMBL" id="GBRH01281754">
    <property type="protein sequence ID" value="JAD16141.1"/>
    <property type="molecule type" value="Transcribed_RNA"/>
</dbReference>
<accession>A0A0A8XQT9</accession>
<dbReference type="AlphaFoldDB" id="A0A0A8XQT9"/>
<name>A0A0A8XQT9_ARUDO</name>